<dbReference type="Pfam" id="PF00762">
    <property type="entry name" value="Ferrochelatase"/>
    <property type="match status" value="1"/>
</dbReference>
<evidence type="ECO:0000313" key="9">
    <source>
        <dbReference type="EMBL" id="MFC4348848.1"/>
    </source>
</evidence>
<comment type="pathway">
    <text evidence="7 8">Porphyrin-containing compound metabolism; protoheme biosynthesis; protoheme from protoporphyrin-IX: step 1/1.</text>
</comment>
<comment type="caution">
    <text evidence="9">The sequence shown here is derived from an EMBL/GenBank/DDBJ whole genome shotgun (WGS) entry which is preliminary data.</text>
</comment>
<dbReference type="Gene3D" id="3.40.50.1400">
    <property type="match status" value="2"/>
</dbReference>
<dbReference type="InterPro" id="IPR019772">
    <property type="entry name" value="Ferrochelatase_AS"/>
</dbReference>
<dbReference type="EMBL" id="JBHSCR010000014">
    <property type="protein sequence ID" value="MFC4348848.1"/>
    <property type="molecule type" value="Genomic_DNA"/>
</dbReference>
<dbReference type="SUPFAM" id="SSF53800">
    <property type="entry name" value="Chelatase"/>
    <property type="match status" value="1"/>
</dbReference>
<protein>
    <recommendedName>
        <fullName evidence="7 8">Ferrochelatase</fullName>
        <ecNumber evidence="7 8">4.98.1.1</ecNumber>
    </recommendedName>
    <alternativeName>
        <fullName evidence="7">Heme synthase</fullName>
    </alternativeName>
    <alternativeName>
        <fullName evidence="7">Protoheme ferro-lyase</fullName>
    </alternativeName>
</protein>
<proteinExistence type="inferred from homology"/>
<evidence type="ECO:0000256" key="4">
    <source>
        <dbReference type="ARBA" id="ARBA00023239"/>
    </source>
</evidence>
<gene>
    <name evidence="7 9" type="primary">hemH</name>
    <name evidence="9" type="ORF">ACFO5Q_13425</name>
</gene>
<keyword evidence="10" id="KW-1185">Reference proteome</keyword>
<name>A0ABV8UCB2_9PROT</name>
<dbReference type="PANTHER" id="PTHR11108:SF1">
    <property type="entry name" value="FERROCHELATASE, MITOCHONDRIAL"/>
    <property type="match status" value="1"/>
</dbReference>
<comment type="function">
    <text evidence="7 8">Catalyzes the ferrous insertion into protoporphyrin IX.</text>
</comment>
<comment type="catalytic activity">
    <reaction evidence="7 8">
        <text>heme b + 2 H(+) = protoporphyrin IX + Fe(2+)</text>
        <dbReference type="Rhea" id="RHEA:22584"/>
        <dbReference type="ChEBI" id="CHEBI:15378"/>
        <dbReference type="ChEBI" id="CHEBI:29033"/>
        <dbReference type="ChEBI" id="CHEBI:57306"/>
        <dbReference type="ChEBI" id="CHEBI:60344"/>
        <dbReference type="EC" id="4.98.1.1"/>
    </reaction>
</comment>
<keyword evidence="3 7" id="KW-0350">Heme biosynthesis</keyword>
<comment type="catalytic activity">
    <reaction evidence="6">
        <text>Fe-coproporphyrin III + 2 H(+) = coproporphyrin III + Fe(2+)</text>
        <dbReference type="Rhea" id="RHEA:49572"/>
        <dbReference type="ChEBI" id="CHEBI:15378"/>
        <dbReference type="ChEBI" id="CHEBI:29033"/>
        <dbReference type="ChEBI" id="CHEBI:68438"/>
        <dbReference type="ChEBI" id="CHEBI:131725"/>
        <dbReference type="EC" id="4.99.1.9"/>
    </reaction>
    <physiologicalReaction direction="right-to-left" evidence="6">
        <dbReference type="Rhea" id="RHEA:49574"/>
    </physiologicalReaction>
</comment>
<evidence type="ECO:0000313" key="10">
    <source>
        <dbReference type="Proteomes" id="UP001595776"/>
    </source>
</evidence>
<dbReference type="CDD" id="cd00419">
    <property type="entry name" value="Ferrochelatase_C"/>
    <property type="match status" value="1"/>
</dbReference>
<keyword evidence="7" id="KW-0479">Metal-binding</keyword>
<dbReference type="HAMAP" id="MF_00323">
    <property type="entry name" value="Ferrochelatase"/>
    <property type="match status" value="1"/>
</dbReference>
<feature type="binding site" evidence="7">
    <location>
        <position position="209"/>
    </location>
    <ligand>
        <name>Fe(2+)</name>
        <dbReference type="ChEBI" id="CHEBI:29033"/>
    </ligand>
</feature>
<evidence type="ECO:0000256" key="3">
    <source>
        <dbReference type="ARBA" id="ARBA00023133"/>
    </source>
</evidence>
<keyword evidence="7 8" id="KW-0963">Cytoplasm</keyword>
<dbReference type="PROSITE" id="PS00534">
    <property type="entry name" value="FERROCHELATASE"/>
    <property type="match status" value="1"/>
</dbReference>
<dbReference type="Proteomes" id="UP001595776">
    <property type="component" value="Unassembled WGS sequence"/>
</dbReference>
<evidence type="ECO:0000256" key="7">
    <source>
        <dbReference type="HAMAP-Rule" id="MF_00323"/>
    </source>
</evidence>
<evidence type="ECO:0000256" key="1">
    <source>
        <dbReference type="ARBA" id="ARBA00007718"/>
    </source>
</evidence>
<sequence>MTSEKPTDHPTVAHGKLGILMMSLGTPDAPTYGAVRKYLAEFLSDPRVVETPRLIWLPILHGPILTFRSGKSAKAYAKIWDKERNESPLRTYARGQAEKLQAAFGEEAEVEWAFRYGTPSTKDGLTRLREKGCDRILLFALYPQYSATTTATAYEKAFEVMGEMRWMPSVRTVPAYFDTLEYPSALAASVKDSLSTLDWEPDKILASYHSIPKAYWDKGDPYPCHCHKTSRLLNDALDLPEGKLVTSFQSRVGPTEWVQPYTDKTVEQMAKDGVKKLAVLAPAFSQDCLETLEEINMELRETFLENGGTHFHYIPCLNDTEQGMWVLESVARNELKGWLG</sequence>
<dbReference type="CDD" id="cd03411">
    <property type="entry name" value="Ferrochelatase_N"/>
    <property type="match status" value="1"/>
</dbReference>
<dbReference type="InterPro" id="IPR033659">
    <property type="entry name" value="Ferrochelatase_N"/>
</dbReference>
<keyword evidence="2 7" id="KW-0408">Iron</keyword>
<comment type="similarity">
    <text evidence="1 7 8">Belongs to the ferrochelatase family.</text>
</comment>
<keyword evidence="5 7" id="KW-0627">Porphyrin biosynthesis</keyword>
<dbReference type="NCBIfam" id="TIGR00109">
    <property type="entry name" value="hemH"/>
    <property type="match status" value="1"/>
</dbReference>
<organism evidence="9 10">
    <name type="scientific">Kordiimonas lipolytica</name>
    <dbReference type="NCBI Taxonomy" id="1662421"/>
    <lineage>
        <taxon>Bacteria</taxon>
        <taxon>Pseudomonadati</taxon>
        <taxon>Pseudomonadota</taxon>
        <taxon>Alphaproteobacteria</taxon>
        <taxon>Kordiimonadales</taxon>
        <taxon>Kordiimonadaceae</taxon>
        <taxon>Kordiimonas</taxon>
    </lineage>
</organism>
<evidence type="ECO:0000256" key="2">
    <source>
        <dbReference type="ARBA" id="ARBA00023004"/>
    </source>
</evidence>
<dbReference type="InterPro" id="IPR033644">
    <property type="entry name" value="Ferrochelatase_C"/>
</dbReference>
<accession>A0ABV8UCB2</accession>
<keyword evidence="4 7" id="KW-0456">Lyase</keyword>
<dbReference type="EC" id="4.98.1.1" evidence="7 8"/>
<reference evidence="10" key="1">
    <citation type="journal article" date="2019" name="Int. J. Syst. Evol. Microbiol.">
        <title>The Global Catalogue of Microorganisms (GCM) 10K type strain sequencing project: providing services to taxonomists for standard genome sequencing and annotation.</title>
        <authorList>
            <consortium name="The Broad Institute Genomics Platform"/>
            <consortium name="The Broad Institute Genome Sequencing Center for Infectious Disease"/>
            <person name="Wu L."/>
            <person name="Ma J."/>
        </authorList>
    </citation>
    <scope>NUCLEOTIDE SEQUENCE [LARGE SCALE GENOMIC DNA]</scope>
    <source>
        <strain evidence="10">CGMCC 1.15304</strain>
    </source>
</reference>
<feature type="binding site" evidence="7">
    <location>
        <position position="290"/>
    </location>
    <ligand>
        <name>Fe(2+)</name>
        <dbReference type="ChEBI" id="CHEBI:29033"/>
    </ligand>
</feature>
<comment type="subcellular location">
    <subcellularLocation>
        <location evidence="7 8">Cytoplasm</location>
    </subcellularLocation>
</comment>
<evidence type="ECO:0000256" key="6">
    <source>
        <dbReference type="ARBA" id="ARBA00024536"/>
    </source>
</evidence>
<evidence type="ECO:0000256" key="5">
    <source>
        <dbReference type="ARBA" id="ARBA00023244"/>
    </source>
</evidence>
<dbReference type="PANTHER" id="PTHR11108">
    <property type="entry name" value="FERROCHELATASE"/>
    <property type="match status" value="1"/>
</dbReference>
<evidence type="ECO:0000256" key="8">
    <source>
        <dbReference type="RuleBase" id="RU000607"/>
    </source>
</evidence>
<dbReference type="InterPro" id="IPR001015">
    <property type="entry name" value="Ferrochelatase"/>
</dbReference>
<dbReference type="RefSeq" id="WP_068143452.1">
    <property type="nucleotide sequence ID" value="NZ_JBHSCR010000014.1"/>
</dbReference>